<accession>A0A386WTA2</accession>
<proteinExistence type="predicted"/>
<reference evidence="2 3" key="1">
    <citation type="submission" date="2017-10" db="EMBL/GenBank/DDBJ databases">
        <title>Integration of genomic and chemical information greatly accelerates assignment of the full stereostructure of myelolactone, a potent inhibitor of myeloma from a marine-derived Micromonospora.</title>
        <authorList>
            <person name="Kim M.C."/>
            <person name="Machado H."/>
            <person name="Jensen P.R."/>
            <person name="Fenical W."/>
        </authorList>
    </citation>
    <scope>NUCLEOTIDE SEQUENCE [LARGE SCALE GENOMIC DNA]</scope>
    <source>
        <strain evidence="2 3">CNY-010</strain>
    </source>
</reference>
<evidence type="ECO:0000313" key="3">
    <source>
        <dbReference type="Proteomes" id="UP000267804"/>
    </source>
</evidence>
<organism evidence="2 3">
    <name type="scientific">Micromonospora tulbaghiae</name>
    <dbReference type="NCBI Taxonomy" id="479978"/>
    <lineage>
        <taxon>Bacteria</taxon>
        <taxon>Bacillati</taxon>
        <taxon>Actinomycetota</taxon>
        <taxon>Actinomycetes</taxon>
        <taxon>Micromonosporales</taxon>
        <taxon>Micromonosporaceae</taxon>
        <taxon>Micromonospora</taxon>
    </lineage>
</organism>
<feature type="compositionally biased region" description="Basic residues" evidence="1">
    <location>
        <begin position="1"/>
        <end position="12"/>
    </location>
</feature>
<feature type="region of interest" description="Disordered" evidence="1">
    <location>
        <begin position="1"/>
        <end position="23"/>
    </location>
</feature>
<dbReference type="EMBL" id="CP024087">
    <property type="protein sequence ID" value="AYF30630.1"/>
    <property type="molecule type" value="Genomic_DNA"/>
</dbReference>
<name>A0A386WTA2_9ACTN</name>
<dbReference type="RefSeq" id="WP_120572335.1">
    <property type="nucleotide sequence ID" value="NZ_CP024087.1"/>
</dbReference>
<protein>
    <submittedName>
        <fullName evidence="2">Uncharacterized protein</fullName>
    </submittedName>
</protein>
<evidence type="ECO:0000256" key="1">
    <source>
        <dbReference type="SAM" id="MobiDB-lite"/>
    </source>
</evidence>
<dbReference type="KEGG" id="mtua:CSH63_24935"/>
<evidence type="ECO:0000313" key="2">
    <source>
        <dbReference type="EMBL" id="AYF30630.1"/>
    </source>
</evidence>
<gene>
    <name evidence="2" type="ORF">CSH63_24935</name>
</gene>
<dbReference type="Proteomes" id="UP000267804">
    <property type="component" value="Chromosome"/>
</dbReference>
<dbReference type="AlphaFoldDB" id="A0A386WTA2"/>
<sequence>MTGRSRRRRPPRTHPYTPSGLIPADHNGLKPCICGRAKANAVHNHKAVADVDAAQAAHLRRYGDDQ</sequence>